<dbReference type="EMBL" id="SPHZ02000007">
    <property type="protein sequence ID" value="KAF0908061.1"/>
    <property type="molecule type" value="Genomic_DNA"/>
</dbReference>
<feature type="non-terminal residue" evidence="1">
    <location>
        <position position="1"/>
    </location>
</feature>
<proteinExistence type="predicted"/>
<protein>
    <submittedName>
        <fullName evidence="1">Uncharacterized protein</fullName>
    </submittedName>
</protein>
<reference evidence="1 2" key="1">
    <citation type="submission" date="2019-11" db="EMBL/GenBank/DDBJ databases">
        <title>Whole genome sequence of Oryza granulata.</title>
        <authorList>
            <person name="Li W."/>
        </authorList>
    </citation>
    <scope>NUCLEOTIDE SEQUENCE [LARGE SCALE GENOMIC DNA]</scope>
    <source>
        <strain evidence="2">cv. Menghai</strain>
        <tissue evidence="1">Leaf</tissue>
    </source>
</reference>
<gene>
    <name evidence="1" type="ORF">E2562_022910</name>
</gene>
<keyword evidence="2" id="KW-1185">Reference proteome</keyword>
<evidence type="ECO:0000313" key="1">
    <source>
        <dbReference type="EMBL" id="KAF0908061.1"/>
    </source>
</evidence>
<dbReference type="AlphaFoldDB" id="A0A6G1D6N0"/>
<dbReference type="Proteomes" id="UP000479710">
    <property type="component" value="Unassembled WGS sequence"/>
</dbReference>
<comment type="caution">
    <text evidence="1">The sequence shown here is derived from an EMBL/GenBank/DDBJ whole genome shotgun (WGS) entry which is preliminary data.</text>
</comment>
<sequence length="52" mass="5866">AYCVDSGPLVELIVERGKSYSDVLLVLWSMAACLQQDRVPCTYPWSSQGWED</sequence>
<feature type="non-terminal residue" evidence="1">
    <location>
        <position position="52"/>
    </location>
</feature>
<accession>A0A6G1D6N0</accession>
<organism evidence="1 2">
    <name type="scientific">Oryza meyeriana var. granulata</name>
    <dbReference type="NCBI Taxonomy" id="110450"/>
    <lineage>
        <taxon>Eukaryota</taxon>
        <taxon>Viridiplantae</taxon>
        <taxon>Streptophyta</taxon>
        <taxon>Embryophyta</taxon>
        <taxon>Tracheophyta</taxon>
        <taxon>Spermatophyta</taxon>
        <taxon>Magnoliopsida</taxon>
        <taxon>Liliopsida</taxon>
        <taxon>Poales</taxon>
        <taxon>Poaceae</taxon>
        <taxon>BOP clade</taxon>
        <taxon>Oryzoideae</taxon>
        <taxon>Oryzeae</taxon>
        <taxon>Oryzinae</taxon>
        <taxon>Oryza</taxon>
        <taxon>Oryza meyeriana</taxon>
    </lineage>
</organism>
<name>A0A6G1D6N0_9ORYZ</name>
<evidence type="ECO:0000313" key="2">
    <source>
        <dbReference type="Proteomes" id="UP000479710"/>
    </source>
</evidence>